<sequence length="137" mass="15648">MIKEINSYKGLLEEKARLNALLKEQELQIRNDWQSLKEEMKPVAMVGATIKKLFTRKASSTAALIVVNLLADGLVKKVLLSKTGWITRWGIPFLIKNYASHFVDNPENLIKKIKKFFSKNGKMQEETMHQETGMDAV</sequence>
<dbReference type="STRING" id="550983.A4R26_03105"/>
<dbReference type="AlphaFoldDB" id="A0A1V9FJF5"/>
<comment type="caution">
    <text evidence="1">The sequence shown here is derived from an EMBL/GenBank/DDBJ whole genome shotgun (WGS) entry which is preliminary data.</text>
</comment>
<accession>A0A1V9FJF5</accession>
<evidence type="ECO:0000313" key="1">
    <source>
        <dbReference type="EMBL" id="OQP58460.1"/>
    </source>
</evidence>
<gene>
    <name evidence="1" type="ORF">A4R26_03105</name>
</gene>
<dbReference type="OrthoDB" id="673259at2"/>
<organism evidence="1 2">
    <name type="scientific">Niastella populi</name>
    <dbReference type="NCBI Taxonomy" id="550983"/>
    <lineage>
        <taxon>Bacteria</taxon>
        <taxon>Pseudomonadati</taxon>
        <taxon>Bacteroidota</taxon>
        <taxon>Chitinophagia</taxon>
        <taxon>Chitinophagales</taxon>
        <taxon>Chitinophagaceae</taxon>
        <taxon>Niastella</taxon>
    </lineage>
</organism>
<name>A0A1V9FJF5_9BACT</name>
<dbReference type="EMBL" id="LWBP01000188">
    <property type="protein sequence ID" value="OQP58460.1"/>
    <property type="molecule type" value="Genomic_DNA"/>
</dbReference>
<keyword evidence="2" id="KW-1185">Reference proteome</keyword>
<reference evidence="2" key="1">
    <citation type="submission" date="2016-04" db="EMBL/GenBank/DDBJ databases">
        <authorList>
            <person name="Chen L."/>
            <person name="Zhuang W."/>
            <person name="Wang G."/>
        </authorList>
    </citation>
    <scope>NUCLEOTIDE SEQUENCE [LARGE SCALE GENOMIC DNA]</scope>
    <source>
        <strain evidence="2">208</strain>
    </source>
</reference>
<dbReference type="RefSeq" id="WP_081165718.1">
    <property type="nucleotide sequence ID" value="NZ_LWBP01000188.1"/>
</dbReference>
<dbReference type="Proteomes" id="UP000192276">
    <property type="component" value="Unassembled WGS sequence"/>
</dbReference>
<evidence type="ECO:0000313" key="2">
    <source>
        <dbReference type="Proteomes" id="UP000192276"/>
    </source>
</evidence>
<proteinExistence type="predicted"/>
<protein>
    <submittedName>
        <fullName evidence="1">Uncharacterized protein</fullName>
    </submittedName>
</protein>